<dbReference type="RefSeq" id="WP_072673217.1">
    <property type="nucleotide sequence ID" value="NZ_FRDF01000003.1"/>
</dbReference>
<evidence type="ECO:0000256" key="9">
    <source>
        <dbReference type="PIRSR" id="PIRSR606225-1"/>
    </source>
</evidence>
<dbReference type="CDD" id="cd02869">
    <property type="entry name" value="PseudoU_synth_RluA_like"/>
    <property type="match status" value="1"/>
</dbReference>
<feature type="active site" evidence="9">
    <location>
        <position position="157"/>
    </location>
</feature>
<dbReference type="Gene3D" id="3.10.290.10">
    <property type="entry name" value="RNA-binding S4 domain"/>
    <property type="match status" value="1"/>
</dbReference>
<dbReference type="PANTHER" id="PTHR21600">
    <property type="entry name" value="MITOCHONDRIAL RNA PSEUDOURIDINE SYNTHASE"/>
    <property type="match status" value="1"/>
</dbReference>
<dbReference type="GO" id="GO:0000455">
    <property type="term" value="P:enzyme-directed rRNA pseudouridine synthesis"/>
    <property type="evidence" value="ECO:0007669"/>
    <property type="project" value="TreeGrafter"/>
</dbReference>
<dbReference type="SUPFAM" id="SSF55120">
    <property type="entry name" value="Pseudouridine synthase"/>
    <property type="match status" value="1"/>
</dbReference>
<dbReference type="PANTHER" id="PTHR21600:SF44">
    <property type="entry name" value="RIBOSOMAL LARGE SUBUNIT PSEUDOURIDINE SYNTHASE D"/>
    <property type="match status" value="1"/>
</dbReference>
<dbReference type="InterPro" id="IPR006145">
    <property type="entry name" value="PsdUridine_synth_RsuA/RluA"/>
</dbReference>
<evidence type="ECO:0000256" key="11">
    <source>
        <dbReference type="SAM" id="MobiDB-lite"/>
    </source>
</evidence>
<keyword evidence="2" id="KW-0413">Isomerase</keyword>
<dbReference type="PROSITE" id="PS01129">
    <property type="entry name" value="PSI_RLU"/>
    <property type="match status" value="1"/>
</dbReference>
<feature type="domain" description="Pseudouridine synthase RsuA/RluA-like" evidence="12">
    <location>
        <begin position="114"/>
        <end position="264"/>
    </location>
</feature>
<comment type="catalytic activity">
    <reaction evidence="3">
        <text>uridine(1911/1915/1917) in 23S rRNA = pseudouridine(1911/1915/1917) in 23S rRNA</text>
        <dbReference type="Rhea" id="RHEA:42524"/>
        <dbReference type="Rhea" id="RHEA-COMP:10097"/>
        <dbReference type="Rhea" id="RHEA-COMP:10098"/>
        <dbReference type="ChEBI" id="CHEBI:65314"/>
        <dbReference type="ChEBI" id="CHEBI:65315"/>
        <dbReference type="EC" id="5.4.99.23"/>
    </reaction>
</comment>
<dbReference type="InterPro" id="IPR050188">
    <property type="entry name" value="RluA_PseudoU_synthase"/>
</dbReference>
<dbReference type="NCBIfam" id="TIGR00005">
    <property type="entry name" value="rluA_subfam"/>
    <property type="match status" value="1"/>
</dbReference>
<feature type="compositionally biased region" description="Basic and acidic residues" evidence="11">
    <location>
        <begin position="340"/>
        <end position="355"/>
    </location>
</feature>
<comment type="similarity">
    <text evidence="1">Belongs to the pseudouridine synthase RluA family.</text>
</comment>
<dbReference type="Pfam" id="PF00849">
    <property type="entry name" value="PseudoU_synth_2"/>
    <property type="match status" value="1"/>
</dbReference>
<dbReference type="EC" id="5.4.99.23" evidence="4"/>
<gene>
    <name evidence="13" type="ORF">SAMN02745193_00649</name>
</gene>
<feature type="compositionally biased region" description="Low complexity" evidence="11">
    <location>
        <begin position="376"/>
        <end position="393"/>
    </location>
</feature>
<feature type="region of interest" description="Disordered" evidence="11">
    <location>
        <begin position="334"/>
        <end position="401"/>
    </location>
</feature>
<reference evidence="14" key="1">
    <citation type="submission" date="2016-12" db="EMBL/GenBank/DDBJ databases">
        <authorList>
            <person name="Varghese N."/>
            <person name="Submissions S."/>
        </authorList>
    </citation>
    <scope>NUCLEOTIDE SEQUENCE [LARGE SCALE GENOMIC DNA]</scope>
    <source>
        <strain evidence="14">DSM 11032</strain>
    </source>
</reference>
<dbReference type="PROSITE" id="PS50889">
    <property type="entry name" value="S4"/>
    <property type="match status" value="1"/>
</dbReference>
<keyword evidence="14" id="KW-1185">Reference proteome</keyword>
<feature type="compositionally biased region" description="Low complexity" evidence="11">
    <location>
        <begin position="84"/>
        <end position="93"/>
    </location>
</feature>
<dbReference type="EMBL" id="FRDF01000003">
    <property type="protein sequence ID" value="SHN51383.1"/>
    <property type="molecule type" value="Genomic_DNA"/>
</dbReference>
<dbReference type="GO" id="GO:0003723">
    <property type="term" value="F:RNA binding"/>
    <property type="evidence" value="ECO:0007669"/>
    <property type="project" value="UniProtKB-KW"/>
</dbReference>
<evidence type="ECO:0000313" key="14">
    <source>
        <dbReference type="Proteomes" id="UP000184391"/>
    </source>
</evidence>
<evidence type="ECO:0000313" key="13">
    <source>
        <dbReference type="EMBL" id="SHN51383.1"/>
    </source>
</evidence>
<dbReference type="STRING" id="198312.SAMN02745193_00649"/>
<dbReference type="InterPro" id="IPR020103">
    <property type="entry name" value="PsdUridine_synth_cat_dom_sf"/>
</dbReference>
<dbReference type="InterPro" id="IPR006225">
    <property type="entry name" value="PsdUridine_synth_RluC/D"/>
</dbReference>
<dbReference type="GO" id="GO:0160140">
    <property type="term" value="F:23S rRNA pseudouridine(1911/1915/1917) synthase activity"/>
    <property type="evidence" value="ECO:0007669"/>
    <property type="project" value="UniProtKB-EC"/>
</dbReference>
<evidence type="ECO:0000256" key="1">
    <source>
        <dbReference type="ARBA" id="ARBA00010876"/>
    </source>
</evidence>
<sequence length="401" mass="43368">MTPVPDNSAPTDNVRQFTVGEDDDGIRLDRWFKRNLPQIGFATVSRWARTGQIRVDGKRAKPEDRLETGQVLRVPPGGEDAPTARKTAPRTRTLSPEQIAEAKAMVIRETPSAIVLNKPPGLATQGGSKMTKHVDGLLDAFVTDEKTPRPRLVHRLDKDTSGVLLIARTPGSAASFSKRFASRSARKVYWALVVGHPDLAEGVIDAPLAKQPGTGGEKMHIDEEGGAAAKTRYRVVDHAGERAAWVELEPLTGRTHQLRVHMAAIGHPIVGDGKYGGPDAFLTGAVSRKMHLHARRLIISEPKAGEGTGGKLDVTADLPHHFAASMDVLGFDPGLSDASPLREEAPERSAEEKKQAARRHFKQARKETRAPRRARGAAAAKPKAKPKGPAAGRPKPKSPRK</sequence>
<dbReference type="Proteomes" id="UP000184391">
    <property type="component" value="Unassembled WGS sequence"/>
</dbReference>
<keyword evidence="10" id="KW-0694">RNA-binding</keyword>
<evidence type="ECO:0000256" key="4">
    <source>
        <dbReference type="ARBA" id="ARBA00038942"/>
    </source>
</evidence>
<evidence type="ECO:0000256" key="10">
    <source>
        <dbReference type="PROSITE-ProRule" id="PRU00182"/>
    </source>
</evidence>
<accession>A0A1M7RYM6</accession>
<evidence type="ECO:0000256" key="6">
    <source>
        <dbReference type="ARBA" id="ARBA00042264"/>
    </source>
</evidence>
<organism evidence="13 14">
    <name type="scientific">Erythrobacter sanguineus</name>
    <dbReference type="NCBI Taxonomy" id="198312"/>
    <lineage>
        <taxon>Bacteria</taxon>
        <taxon>Pseudomonadati</taxon>
        <taxon>Pseudomonadota</taxon>
        <taxon>Alphaproteobacteria</taxon>
        <taxon>Sphingomonadales</taxon>
        <taxon>Erythrobacteraceae</taxon>
        <taxon>Erythrobacter/Porphyrobacter group</taxon>
        <taxon>Erythrobacter</taxon>
    </lineage>
</organism>
<protein>
    <recommendedName>
        <fullName evidence="5">Ribosomal large subunit pseudouridine synthase D</fullName>
        <ecNumber evidence="4">5.4.99.23</ecNumber>
    </recommendedName>
    <alternativeName>
        <fullName evidence="6">23S rRNA pseudouridine(1911/1915/1917) synthase</fullName>
    </alternativeName>
    <alternativeName>
        <fullName evidence="7">rRNA pseudouridylate synthase D</fullName>
    </alternativeName>
    <alternativeName>
        <fullName evidence="8">rRNA-uridine isomerase D</fullName>
    </alternativeName>
</protein>
<dbReference type="SUPFAM" id="SSF55174">
    <property type="entry name" value="Alpha-L RNA-binding motif"/>
    <property type="match status" value="1"/>
</dbReference>
<evidence type="ECO:0000256" key="2">
    <source>
        <dbReference type="ARBA" id="ARBA00023235"/>
    </source>
</evidence>
<dbReference type="OrthoDB" id="9807829at2"/>
<evidence type="ECO:0000256" key="5">
    <source>
        <dbReference type="ARBA" id="ARBA00040039"/>
    </source>
</evidence>
<proteinExistence type="inferred from homology"/>
<evidence type="ECO:0000256" key="8">
    <source>
        <dbReference type="ARBA" id="ARBA00043148"/>
    </source>
</evidence>
<dbReference type="InterPro" id="IPR006224">
    <property type="entry name" value="PsdUridine_synth_RluA-like_CS"/>
</dbReference>
<evidence type="ECO:0000256" key="7">
    <source>
        <dbReference type="ARBA" id="ARBA00042840"/>
    </source>
</evidence>
<dbReference type="InterPro" id="IPR036986">
    <property type="entry name" value="S4_RNA-bd_sf"/>
</dbReference>
<dbReference type="Gene3D" id="3.30.2350.10">
    <property type="entry name" value="Pseudouridine synthase"/>
    <property type="match status" value="1"/>
</dbReference>
<feature type="region of interest" description="Disordered" evidence="11">
    <location>
        <begin position="71"/>
        <end position="94"/>
    </location>
</feature>
<name>A0A1M7RYM6_9SPHN</name>
<evidence type="ECO:0000259" key="12">
    <source>
        <dbReference type="Pfam" id="PF00849"/>
    </source>
</evidence>
<dbReference type="AlphaFoldDB" id="A0A1M7RYM6"/>
<evidence type="ECO:0000256" key="3">
    <source>
        <dbReference type="ARBA" id="ARBA00036882"/>
    </source>
</evidence>